<name>A0A1G7Q7I1_9BRAD</name>
<feature type="region of interest" description="Disordered" evidence="1">
    <location>
        <begin position="99"/>
        <end position="122"/>
    </location>
</feature>
<dbReference type="Pfam" id="PF11162">
    <property type="entry name" value="DUF2946"/>
    <property type="match status" value="1"/>
</dbReference>
<evidence type="ECO:0008006" key="5">
    <source>
        <dbReference type="Google" id="ProtNLM"/>
    </source>
</evidence>
<sequence length="122" mass="12855">MPRRLKKIFPIVVLALVMQILAPVAACWAAAIAVADPLQSAGICHSDTTTGSGDQDRGKYAHDGLCAICVSHADTAVDAPKPVTFVVLVRQFRPILWTDTRPVLGPSGSGSNTQARAPPRLA</sequence>
<dbReference type="AlphaFoldDB" id="A0A1G7Q7I1"/>
<protein>
    <recommendedName>
        <fullName evidence="5">DUF2946 domain-containing protein</fullName>
    </recommendedName>
</protein>
<feature type="signal peptide" evidence="2">
    <location>
        <begin position="1"/>
        <end position="25"/>
    </location>
</feature>
<evidence type="ECO:0000256" key="2">
    <source>
        <dbReference type="SAM" id="SignalP"/>
    </source>
</evidence>
<gene>
    <name evidence="3" type="ORF">SAMN05216337_109210</name>
</gene>
<evidence type="ECO:0000256" key="1">
    <source>
        <dbReference type="SAM" id="MobiDB-lite"/>
    </source>
</evidence>
<evidence type="ECO:0000313" key="3">
    <source>
        <dbReference type="EMBL" id="SDF94433.1"/>
    </source>
</evidence>
<dbReference type="EMBL" id="FMZW01000092">
    <property type="protein sequence ID" value="SDF94433.1"/>
    <property type="molecule type" value="Genomic_DNA"/>
</dbReference>
<organism evidence="3 4">
    <name type="scientific">Bradyrhizobium brasilense</name>
    <dbReference type="NCBI Taxonomy" id="1419277"/>
    <lineage>
        <taxon>Bacteria</taxon>
        <taxon>Pseudomonadati</taxon>
        <taxon>Pseudomonadota</taxon>
        <taxon>Alphaproteobacteria</taxon>
        <taxon>Hyphomicrobiales</taxon>
        <taxon>Nitrobacteraceae</taxon>
        <taxon>Bradyrhizobium</taxon>
    </lineage>
</organism>
<accession>A0A1G7Q7I1</accession>
<reference evidence="3 4" key="1">
    <citation type="submission" date="2016-10" db="EMBL/GenBank/DDBJ databases">
        <authorList>
            <person name="de Groot N.N."/>
        </authorList>
    </citation>
    <scope>NUCLEOTIDE SEQUENCE [LARGE SCALE GENOMIC DNA]</scope>
    <source>
        <strain evidence="3 4">R5</strain>
    </source>
</reference>
<proteinExistence type="predicted"/>
<dbReference type="InterPro" id="IPR021333">
    <property type="entry name" value="DUF2946"/>
</dbReference>
<evidence type="ECO:0000313" key="4">
    <source>
        <dbReference type="Proteomes" id="UP000199245"/>
    </source>
</evidence>
<dbReference type="Proteomes" id="UP000199245">
    <property type="component" value="Unassembled WGS sequence"/>
</dbReference>
<keyword evidence="2" id="KW-0732">Signal</keyword>
<feature type="chain" id="PRO_5011500765" description="DUF2946 domain-containing protein" evidence="2">
    <location>
        <begin position="26"/>
        <end position="122"/>
    </location>
</feature>